<gene>
    <name evidence="2" type="ORF">GPUH_LOCUS13973</name>
</gene>
<dbReference type="EMBL" id="UYRT01080759">
    <property type="protein sequence ID" value="VDN23333.1"/>
    <property type="molecule type" value="Genomic_DNA"/>
</dbReference>
<sequence>MCDVHFIFLRRFGAKAALLVGYEEVRPVTKRLVTSELSPAAGGTLRQTHTRTVTRGERRLFPVRNVTRCCSIFWKWLFPLLVFLLLLRAFGISNTGEDGVIVSTAKLPFKILRDLFNIGRSMAEKTMESGPKLDSLLFGIPRMLYSAGESVIVNFLEIFSILGHSIYGILRQFATIPEWLLSRSMAEKTMESSPKLDSLLFGIPRMLYSAGSSMYRQLYEDGKGMISVVFALPHSLQRIAHYILGSLADIIASAWGLAQAVGQLMLALPSYFISKTYEYRPFAHRAESDVKWDIGGGGQHSPEQAELSLDRLRREKELLETKMSQLRRERELEENRYKDIHEAIRLVGETASQVPSVTDERLLKSAVVNEELLQHKIEKDFQNYVANLKKTEDAELSKVRTPLFTSPSKR</sequence>
<evidence type="ECO:0000313" key="2">
    <source>
        <dbReference type="EMBL" id="VDN23333.1"/>
    </source>
</evidence>
<reference evidence="4" key="1">
    <citation type="submission" date="2016-06" db="UniProtKB">
        <authorList>
            <consortium name="WormBaseParasite"/>
        </authorList>
    </citation>
    <scope>IDENTIFICATION</scope>
</reference>
<dbReference type="Proteomes" id="UP000271098">
    <property type="component" value="Unassembled WGS sequence"/>
</dbReference>
<reference evidence="2 3" key="2">
    <citation type="submission" date="2018-11" db="EMBL/GenBank/DDBJ databases">
        <authorList>
            <consortium name="Pathogen Informatics"/>
        </authorList>
    </citation>
    <scope>NUCLEOTIDE SEQUENCE [LARGE SCALE GENOMIC DNA]</scope>
</reference>
<proteinExistence type="predicted"/>
<protein>
    <submittedName>
        <fullName evidence="2 4">Uncharacterized protein</fullName>
    </submittedName>
</protein>
<dbReference type="WBParaSite" id="GPUH_0001398801-mRNA-1">
    <property type="protein sequence ID" value="GPUH_0001398801-mRNA-1"/>
    <property type="gene ID" value="GPUH_0001398801"/>
</dbReference>
<evidence type="ECO:0000313" key="3">
    <source>
        <dbReference type="Proteomes" id="UP000271098"/>
    </source>
</evidence>
<keyword evidence="1" id="KW-0175">Coiled coil</keyword>
<name>A0A183DZ32_9BILA</name>
<organism evidence="4">
    <name type="scientific">Gongylonema pulchrum</name>
    <dbReference type="NCBI Taxonomy" id="637853"/>
    <lineage>
        <taxon>Eukaryota</taxon>
        <taxon>Metazoa</taxon>
        <taxon>Ecdysozoa</taxon>
        <taxon>Nematoda</taxon>
        <taxon>Chromadorea</taxon>
        <taxon>Rhabditida</taxon>
        <taxon>Spirurina</taxon>
        <taxon>Spiruromorpha</taxon>
        <taxon>Spiruroidea</taxon>
        <taxon>Gongylonematidae</taxon>
        <taxon>Gongylonema</taxon>
    </lineage>
</organism>
<evidence type="ECO:0000256" key="1">
    <source>
        <dbReference type="SAM" id="Coils"/>
    </source>
</evidence>
<feature type="coiled-coil region" evidence="1">
    <location>
        <begin position="309"/>
        <end position="343"/>
    </location>
</feature>
<dbReference type="AlphaFoldDB" id="A0A183DZ32"/>
<evidence type="ECO:0000313" key="4">
    <source>
        <dbReference type="WBParaSite" id="GPUH_0001398801-mRNA-1"/>
    </source>
</evidence>
<keyword evidence="3" id="KW-1185">Reference proteome</keyword>
<accession>A0A183DZ32</accession>